<dbReference type="GO" id="GO:0005737">
    <property type="term" value="C:cytoplasm"/>
    <property type="evidence" value="ECO:0007669"/>
    <property type="project" value="TreeGrafter"/>
</dbReference>
<dbReference type="GO" id="GO:0000082">
    <property type="term" value="P:G1/S transition of mitotic cell cycle"/>
    <property type="evidence" value="ECO:0007669"/>
    <property type="project" value="TreeGrafter"/>
</dbReference>
<evidence type="ECO:0000256" key="2">
    <source>
        <dbReference type="ARBA" id="ARBA00012425"/>
    </source>
</evidence>
<dbReference type="InterPro" id="IPR011009">
    <property type="entry name" value="Kinase-like_dom_sf"/>
</dbReference>
<dbReference type="Gene3D" id="3.30.200.20">
    <property type="entry name" value="Phosphorylase Kinase, domain 1"/>
    <property type="match status" value="1"/>
</dbReference>
<dbReference type="EC" id="2.7.11.22" evidence="2"/>
<comment type="catalytic activity">
    <reaction evidence="9">
        <text>L-seryl-[protein] + ATP = O-phospho-L-seryl-[protein] + ADP + H(+)</text>
        <dbReference type="Rhea" id="RHEA:17989"/>
        <dbReference type="Rhea" id="RHEA-COMP:9863"/>
        <dbReference type="Rhea" id="RHEA-COMP:11604"/>
        <dbReference type="ChEBI" id="CHEBI:15378"/>
        <dbReference type="ChEBI" id="CHEBI:29999"/>
        <dbReference type="ChEBI" id="CHEBI:30616"/>
        <dbReference type="ChEBI" id="CHEBI:83421"/>
        <dbReference type="ChEBI" id="CHEBI:456216"/>
        <dbReference type="EC" id="2.7.11.22"/>
    </reaction>
</comment>
<dbReference type="GO" id="GO:0010389">
    <property type="term" value="P:regulation of G2/M transition of mitotic cell cycle"/>
    <property type="evidence" value="ECO:0007669"/>
    <property type="project" value="TreeGrafter"/>
</dbReference>
<dbReference type="FunFam" id="3.30.200.20:FF:000375">
    <property type="entry name" value="Cell division related protein kinase 2"/>
    <property type="match status" value="1"/>
</dbReference>
<keyword evidence="6 12" id="KW-0418">Kinase</keyword>
<comment type="caution">
    <text evidence="12">The sequence shown here is derived from an EMBL/GenBank/DDBJ whole genome shotgun (WGS) entry which is preliminary data.</text>
</comment>
<keyword evidence="7 10" id="KW-0067">ATP-binding</keyword>
<evidence type="ECO:0000313" key="13">
    <source>
        <dbReference type="Proteomes" id="UP001151699"/>
    </source>
</evidence>
<evidence type="ECO:0000256" key="8">
    <source>
        <dbReference type="ARBA" id="ARBA00047811"/>
    </source>
</evidence>
<gene>
    <name evidence="12" type="primary">Cdk2_1</name>
    <name evidence="12" type="ORF">Bhyg_08593</name>
</gene>
<dbReference type="SMART" id="SM00220">
    <property type="entry name" value="S_TKc"/>
    <property type="match status" value="1"/>
</dbReference>
<evidence type="ECO:0000256" key="9">
    <source>
        <dbReference type="ARBA" id="ARBA00048367"/>
    </source>
</evidence>
<keyword evidence="3" id="KW-0723">Serine/threonine-protein kinase</keyword>
<dbReference type="AlphaFoldDB" id="A0A9Q0S4Y7"/>
<dbReference type="GO" id="GO:0005524">
    <property type="term" value="F:ATP binding"/>
    <property type="evidence" value="ECO:0007669"/>
    <property type="project" value="UniProtKB-UniRule"/>
</dbReference>
<dbReference type="OrthoDB" id="1732493at2759"/>
<evidence type="ECO:0000256" key="3">
    <source>
        <dbReference type="ARBA" id="ARBA00022527"/>
    </source>
</evidence>
<dbReference type="GO" id="GO:0000307">
    <property type="term" value="C:cyclin-dependent protein kinase holoenzyme complex"/>
    <property type="evidence" value="ECO:0007669"/>
    <property type="project" value="TreeGrafter"/>
</dbReference>
<evidence type="ECO:0000313" key="12">
    <source>
        <dbReference type="EMBL" id="KAJ6643630.1"/>
    </source>
</evidence>
<evidence type="ECO:0000256" key="1">
    <source>
        <dbReference type="ARBA" id="ARBA00006485"/>
    </source>
</evidence>
<dbReference type="GO" id="GO:0004693">
    <property type="term" value="F:cyclin-dependent protein serine/threonine kinase activity"/>
    <property type="evidence" value="ECO:0007669"/>
    <property type="project" value="UniProtKB-EC"/>
</dbReference>
<feature type="non-terminal residue" evidence="12">
    <location>
        <position position="240"/>
    </location>
</feature>
<reference evidence="12" key="1">
    <citation type="submission" date="2022-07" db="EMBL/GenBank/DDBJ databases">
        <authorList>
            <person name="Trinca V."/>
            <person name="Uliana J.V.C."/>
            <person name="Torres T.T."/>
            <person name="Ward R.J."/>
            <person name="Monesi N."/>
        </authorList>
    </citation>
    <scope>NUCLEOTIDE SEQUENCE</scope>
    <source>
        <strain evidence="12">HSMRA1968</strain>
        <tissue evidence="12">Whole embryos</tissue>
    </source>
</reference>
<evidence type="ECO:0000256" key="7">
    <source>
        <dbReference type="ARBA" id="ARBA00022840"/>
    </source>
</evidence>
<dbReference type="PROSITE" id="PS00107">
    <property type="entry name" value="PROTEIN_KINASE_ATP"/>
    <property type="match status" value="1"/>
</dbReference>
<feature type="binding site" evidence="10">
    <location>
        <position position="158"/>
    </location>
    <ligand>
        <name>ATP</name>
        <dbReference type="ChEBI" id="CHEBI:30616"/>
    </ligand>
</feature>
<keyword evidence="5 10" id="KW-0547">Nucleotide-binding</keyword>
<dbReference type="GO" id="GO:0005634">
    <property type="term" value="C:nucleus"/>
    <property type="evidence" value="ECO:0007669"/>
    <property type="project" value="TreeGrafter"/>
</dbReference>
<dbReference type="Pfam" id="PF00069">
    <property type="entry name" value="Pkinase"/>
    <property type="match status" value="1"/>
</dbReference>
<proteinExistence type="inferred from homology"/>
<keyword evidence="13" id="KW-1185">Reference proteome</keyword>
<dbReference type="InterPro" id="IPR050108">
    <property type="entry name" value="CDK"/>
</dbReference>
<dbReference type="InterPro" id="IPR017441">
    <property type="entry name" value="Protein_kinase_ATP_BS"/>
</dbReference>
<evidence type="ECO:0000256" key="10">
    <source>
        <dbReference type="PROSITE-ProRule" id="PRU10141"/>
    </source>
</evidence>
<dbReference type="SUPFAM" id="SSF56112">
    <property type="entry name" value="Protein kinase-like (PK-like)"/>
    <property type="match status" value="1"/>
</dbReference>
<comment type="similarity">
    <text evidence="1">Belongs to the protein kinase superfamily. CMGC Ser/Thr protein kinase family. CDC2/CDKX subfamily.</text>
</comment>
<dbReference type="PANTHER" id="PTHR24056:SF254">
    <property type="entry name" value="CYCLIN-DEPENDENT KINASE 2"/>
    <property type="match status" value="1"/>
</dbReference>
<dbReference type="PROSITE" id="PS50011">
    <property type="entry name" value="PROTEIN_KINASE_DOM"/>
    <property type="match status" value="1"/>
</dbReference>
<organism evidence="12 13">
    <name type="scientific">Pseudolycoriella hygida</name>
    <dbReference type="NCBI Taxonomy" id="35572"/>
    <lineage>
        <taxon>Eukaryota</taxon>
        <taxon>Metazoa</taxon>
        <taxon>Ecdysozoa</taxon>
        <taxon>Arthropoda</taxon>
        <taxon>Hexapoda</taxon>
        <taxon>Insecta</taxon>
        <taxon>Pterygota</taxon>
        <taxon>Neoptera</taxon>
        <taxon>Endopterygota</taxon>
        <taxon>Diptera</taxon>
        <taxon>Nematocera</taxon>
        <taxon>Sciaroidea</taxon>
        <taxon>Sciaridae</taxon>
        <taxon>Pseudolycoriella</taxon>
    </lineage>
</organism>
<evidence type="ECO:0000256" key="5">
    <source>
        <dbReference type="ARBA" id="ARBA00022741"/>
    </source>
</evidence>
<dbReference type="PANTHER" id="PTHR24056">
    <property type="entry name" value="CELL DIVISION PROTEIN KINASE"/>
    <property type="match status" value="1"/>
</dbReference>
<comment type="catalytic activity">
    <reaction evidence="8">
        <text>L-threonyl-[protein] + ATP = O-phospho-L-threonyl-[protein] + ADP + H(+)</text>
        <dbReference type="Rhea" id="RHEA:46608"/>
        <dbReference type="Rhea" id="RHEA-COMP:11060"/>
        <dbReference type="Rhea" id="RHEA-COMP:11605"/>
        <dbReference type="ChEBI" id="CHEBI:15378"/>
        <dbReference type="ChEBI" id="CHEBI:30013"/>
        <dbReference type="ChEBI" id="CHEBI:30616"/>
        <dbReference type="ChEBI" id="CHEBI:61977"/>
        <dbReference type="ChEBI" id="CHEBI:456216"/>
        <dbReference type="EC" id="2.7.11.22"/>
    </reaction>
</comment>
<evidence type="ECO:0000256" key="6">
    <source>
        <dbReference type="ARBA" id="ARBA00022777"/>
    </source>
</evidence>
<name>A0A9Q0S4Y7_9DIPT</name>
<evidence type="ECO:0000259" key="11">
    <source>
        <dbReference type="PROSITE" id="PS50011"/>
    </source>
</evidence>
<evidence type="ECO:0000256" key="4">
    <source>
        <dbReference type="ARBA" id="ARBA00022679"/>
    </source>
</evidence>
<dbReference type="Proteomes" id="UP001151699">
    <property type="component" value="Chromosome B"/>
</dbReference>
<dbReference type="GO" id="GO:0030332">
    <property type="term" value="F:cyclin binding"/>
    <property type="evidence" value="ECO:0007669"/>
    <property type="project" value="TreeGrafter"/>
</dbReference>
<protein>
    <recommendedName>
        <fullName evidence="2">cyclin-dependent kinase</fullName>
        <ecNumber evidence="2">2.7.11.22</ecNumber>
    </recommendedName>
</protein>
<dbReference type="GO" id="GO:0007165">
    <property type="term" value="P:signal transduction"/>
    <property type="evidence" value="ECO:0007669"/>
    <property type="project" value="TreeGrafter"/>
</dbReference>
<dbReference type="InterPro" id="IPR000719">
    <property type="entry name" value="Prot_kinase_dom"/>
</dbReference>
<dbReference type="EMBL" id="WJQU01000002">
    <property type="protein sequence ID" value="KAJ6643630.1"/>
    <property type="molecule type" value="Genomic_DNA"/>
</dbReference>
<feature type="domain" description="Protein kinase" evidence="11">
    <location>
        <begin position="129"/>
        <end position="240"/>
    </location>
</feature>
<accession>A0A9Q0S4Y7</accession>
<keyword evidence="4" id="KW-0808">Transferase</keyword>
<sequence length="240" mass="27272">MSNNTCSAFNINGEIPRSLVDLLSFTGLKQFNYGRNSLNRTLDLVLSNADPVKIKVERCSEGLVNEDTFHPTLSIELSTSLLRFINEKEPPRTNFFRADYDELEAKMSTVDWRLVCGENRSAMSDLVDFQRIEKIGQGTYGVVYKATDVKTKKFVALKKIRLESLFVNTSDKIPSETEGIPSTAIREIALLKDIKHHSIVQLFDVIISDTSLYMVFEFLEMDLKKMLENGKDNFTPSLVK</sequence>
<dbReference type="GO" id="GO:0010468">
    <property type="term" value="P:regulation of gene expression"/>
    <property type="evidence" value="ECO:0007669"/>
    <property type="project" value="TreeGrafter"/>
</dbReference>